<feature type="transmembrane region" description="Helical" evidence="1">
    <location>
        <begin position="121"/>
        <end position="142"/>
    </location>
</feature>
<reference evidence="2 3" key="2">
    <citation type="journal article" date="2011" name="Stand. Genomic Sci.">
        <title>Complete genome sequence of Mahella australiensis type strain (50-1 BON).</title>
        <authorList>
            <person name="Sikorski J."/>
            <person name="Teshima H."/>
            <person name="Nolan M."/>
            <person name="Lucas S."/>
            <person name="Hammon N."/>
            <person name="Deshpande S."/>
            <person name="Cheng J.F."/>
            <person name="Pitluck S."/>
            <person name="Liolios K."/>
            <person name="Pagani I."/>
            <person name="Ivanova N."/>
            <person name="Huntemann M."/>
            <person name="Mavromatis K."/>
            <person name="Ovchinikova G."/>
            <person name="Pati A."/>
            <person name="Tapia R."/>
            <person name="Han C."/>
            <person name="Goodwin L."/>
            <person name="Chen A."/>
            <person name="Palaniappan K."/>
            <person name="Land M."/>
            <person name="Hauser L."/>
            <person name="Ngatchou-Djao O.D."/>
            <person name="Rohde M."/>
            <person name="Pukall R."/>
            <person name="Spring S."/>
            <person name="Abt B."/>
            <person name="Goker M."/>
            <person name="Detter J.C."/>
            <person name="Woyke T."/>
            <person name="Bristow J."/>
            <person name="Markowitz V."/>
            <person name="Hugenholtz P."/>
            <person name="Eisen J.A."/>
            <person name="Kyrpides N.C."/>
            <person name="Klenk H.P."/>
            <person name="Lapidus A."/>
        </authorList>
    </citation>
    <scope>NUCLEOTIDE SEQUENCE [LARGE SCALE GENOMIC DNA]</scope>
    <source>
        <strain evidence="3">DSM 15567 / CIP 107919 / 50-1 BON</strain>
    </source>
</reference>
<feature type="transmembrane region" description="Helical" evidence="1">
    <location>
        <begin position="93"/>
        <end position="115"/>
    </location>
</feature>
<dbReference type="HOGENOM" id="CLU_145866_0_0_9"/>
<dbReference type="AlphaFoldDB" id="F3ZVF2"/>
<dbReference type="eggNOG" id="ENOG50346CX">
    <property type="taxonomic scope" value="Bacteria"/>
</dbReference>
<dbReference type="STRING" id="697281.Mahau_0079"/>
<keyword evidence="1" id="KW-0812">Transmembrane</keyword>
<keyword evidence="3" id="KW-1185">Reference proteome</keyword>
<organism evidence="2 3">
    <name type="scientific">Mahella australiensis (strain DSM 15567 / CIP 107919 / 50-1 BON)</name>
    <dbReference type="NCBI Taxonomy" id="697281"/>
    <lineage>
        <taxon>Bacteria</taxon>
        <taxon>Bacillati</taxon>
        <taxon>Bacillota</taxon>
        <taxon>Clostridia</taxon>
        <taxon>Thermoanaerobacterales</taxon>
        <taxon>Thermoanaerobacterales Family IV. Incertae Sedis</taxon>
        <taxon>Mahella</taxon>
    </lineage>
</organism>
<evidence type="ECO:0000313" key="3">
    <source>
        <dbReference type="Proteomes" id="UP000008457"/>
    </source>
</evidence>
<name>F3ZVF2_MAHA5</name>
<sequence length="154" mass="17928">MSLPIKKNYLRRNRFNIITMVVLILLLIIGFYYNCINIHYDLENNDHFNILTINSILAGFLFTGLGILSSALDKPRIERLDKNGYLDDYFNGIYIGIMMHVLSMMASIFIIMSILGQYKNVFLYIEQIGLIIGTIFFVKSILRLFSIIKRMRNS</sequence>
<evidence type="ECO:0000313" key="2">
    <source>
        <dbReference type="EMBL" id="AEE95302.1"/>
    </source>
</evidence>
<evidence type="ECO:0000256" key="1">
    <source>
        <dbReference type="SAM" id="Phobius"/>
    </source>
</evidence>
<dbReference type="KEGG" id="mas:Mahau_0079"/>
<feature type="transmembrane region" description="Helical" evidence="1">
    <location>
        <begin position="53"/>
        <end position="72"/>
    </location>
</feature>
<keyword evidence="1" id="KW-0472">Membrane</keyword>
<gene>
    <name evidence="2" type="ordered locus">Mahau_0079</name>
</gene>
<protein>
    <submittedName>
        <fullName evidence="2">Uncharacterized protein</fullName>
    </submittedName>
</protein>
<keyword evidence="1" id="KW-1133">Transmembrane helix</keyword>
<feature type="transmembrane region" description="Helical" evidence="1">
    <location>
        <begin position="15"/>
        <end position="33"/>
    </location>
</feature>
<reference evidence="3" key="1">
    <citation type="submission" date="2010-11" db="EMBL/GenBank/DDBJ databases">
        <title>The complete genome of Mahella australiensis DSM 15567.</title>
        <authorList>
            <consortium name="US DOE Joint Genome Institute (JGI-PGF)"/>
            <person name="Lucas S."/>
            <person name="Copeland A."/>
            <person name="Lapidus A."/>
            <person name="Bruce D."/>
            <person name="Goodwin L."/>
            <person name="Pitluck S."/>
            <person name="Kyrpides N."/>
            <person name="Mavromatis K."/>
            <person name="Pagani I."/>
            <person name="Ivanova N."/>
            <person name="Teshima H."/>
            <person name="Brettin T."/>
            <person name="Detter J.C."/>
            <person name="Han C."/>
            <person name="Tapia R."/>
            <person name="Land M."/>
            <person name="Hauser L."/>
            <person name="Markowitz V."/>
            <person name="Cheng J.-F."/>
            <person name="Hugenholtz P."/>
            <person name="Woyke T."/>
            <person name="Wu D."/>
            <person name="Spring S."/>
            <person name="Pukall R."/>
            <person name="Steenblock K."/>
            <person name="Schneider S."/>
            <person name="Klenk H.-P."/>
            <person name="Eisen J.A."/>
        </authorList>
    </citation>
    <scope>NUCLEOTIDE SEQUENCE [LARGE SCALE GENOMIC DNA]</scope>
    <source>
        <strain evidence="3">DSM 15567 / CIP 107919 / 50-1 BON</strain>
    </source>
</reference>
<dbReference type="EMBL" id="CP002360">
    <property type="protein sequence ID" value="AEE95302.1"/>
    <property type="molecule type" value="Genomic_DNA"/>
</dbReference>
<accession>F3ZVF2</accession>
<dbReference type="Proteomes" id="UP000008457">
    <property type="component" value="Chromosome"/>
</dbReference>
<proteinExistence type="predicted"/>